<evidence type="ECO:0000256" key="2">
    <source>
        <dbReference type="SAM" id="SignalP"/>
    </source>
</evidence>
<sequence>MKLKNFNVVLLFSLIVTIKLVYSLDCMVERFNEDVLNNKINVIRHSRIKRRDGKSFPLFDCKYDRNIIYNGIKCRIKTRSAVVCNDYLTFYMDYMDWDREQRVKYRETCQCRTTNEVFLNIREVNENNEDNIIKTIDLRNIKNDTVLVFDYVFNNDEKCTLSLNVLSVQYNDCLKNPDIIIHIINTSILTIFGIVVKKINLDKSLYFLLFTILASISYSISSQIAEKTKFGETIFYKKN</sequence>
<name>A0A1Y1WV14_9FUNG</name>
<feature type="transmembrane region" description="Helical" evidence="1">
    <location>
        <begin position="179"/>
        <end position="196"/>
    </location>
</feature>
<dbReference type="EMBL" id="MCFG01000132">
    <property type="protein sequence ID" value="ORX80906.1"/>
    <property type="molecule type" value="Genomic_DNA"/>
</dbReference>
<dbReference type="AlphaFoldDB" id="A0A1Y1WV14"/>
<protein>
    <recommendedName>
        <fullName evidence="6">Autophagy-related protein 27</fullName>
    </recommendedName>
</protein>
<evidence type="ECO:0000256" key="1">
    <source>
        <dbReference type="SAM" id="Phobius"/>
    </source>
</evidence>
<evidence type="ECO:0000313" key="4">
    <source>
        <dbReference type="EMBL" id="ORX80906.1"/>
    </source>
</evidence>
<comment type="caution">
    <text evidence="3">The sequence shown here is derived from an EMBL/GenBank/DDBJ whole genome shotgun (WGS) entry which is preliminary data.</text>
</comment>
<keyword evidence="1" id="KW-0472">Membrane</keyword>
<keyword evidence="5" id="KW-1185">Reference proteome</keyword>
<evidence type="ECO:0008006" key="6">
    <source>
        <dbReference type="Google" id="ProtNLM"/>
    </source>
</evidence>
<gene>
    <name evidence="4" type="ORF">BCR32DRAFT_268623</name>
    <name evidence="3" type="ORF">BCR32DRAFT_270844</name>
</gene>
<evidence type="ECO:0000313" key="5">
    <source>
        <dbReference type="Proteomes" id="UP000193944"/>
    </source>
</evidence>
<proteinExistence type="predicted"/>
<feature type="transmembrane region" description="Helical" evidence="1">
    <location>
        <begin position="205"/>
        <end position="225"/>
    </location>
</feature>
<evidence type="ECO:0000313" key="3">
    <source>
        <dbReference type="EMBL" id="ORX77138.1"/>
    </source>
</evidence>
<reference evidence="3 5" key="2">
    <citation type="submission" date="2016-08" db="EMBL/GenBank/DDBJ databases">
        <title>Pervasive Adenine N6-methylation of Active Genes in Fungi.</title>
        <authorList>
            <consortium name="DOE Joint Genome Institute"/>
            <person name="Mondo S.J."/>
            <person name="Dannebaum R.O."/>
            <person name="Kuo R.C."/>
            <person name="Labutti K."/>
            <person name="Haridas S."/>
            <person name="Kuo A."/>
            <person name="Salamov A."/>
            <person name="Ahrendt S.R."/>
            <person name="Lipzen A."/>
            <person name="Sullivan W."/>
            <person name="Andreopoulos W.B."/>
            <person name="Clum A."/>
            <person name="Lindquist E."/>
            <person name="Daum C."/>
            <person name="Ramamoorthy G.K."/>
            <person name="Gryganskyi A."/>
            <person name="Culley D."/>
            <person name="Magnuson J.K."/>
            <person name="James T.Y."/>
            <person name="O'Malley M.A."/>
            <person name="Stajich J.E."/>
            <person name="Spatafora J.W."/>
            <person name="Visel A."/>
            <person name="Grigoriev I.V."/>
        </authorList>
    </citation>
    <scope>NUCLEOTIDE SEQUENCE [LARGE SCALE GENOMIC DNA]</scope>
    <source>
        <strain evidence="3 5">S4</strain>
    </source>
</reference>
<accession>A0A1Y1WV14</accession>
<dbReference type="Proteomes" id="UP000193944">
    <property type="component" value="Unassembled WGS sequence"/>
</dbReference>
<keyword evidence="2" id="KW-0732">Signal</keyword>
<dbReference type="EMBL" id="MCFG01000263">
    <property type="protein sequence ID" value="ORX77138.1"/>
    <property type="molecule type" value="Genomic_DNA"/>
</dbReference>
<feature type="signal peptide" evidence="2">
    <location>
        <begin position="1"/>
        <end position="23"/>
    </location>
</feature>
<keyword evidence="1" id="KW-0812">Transmembrane</keyword>
<feature type="chain" id="PRO_5011907644" description="Autophagy-related protein 27" evidence="2">
    <location>
        <begin position="24"/>
        <end position="239"/>
    </location>
</feature>
<organism evidence="3 5">
    <name type="scientific">Anaeromyces robustus</name>
    <dbReference type="NCBI Taxonomy" id="1754192"/>
    <lineage>
        <taxon>Eukaryota</taxon>
        <taxon>Fungi</taxon>
        <taxon>Fungi incertae sedis</taxon>
        <taxon>Chytridiomycota</taxon>
        <taxon>Chytridiomycota incertae sedis</taxon>
        <taxon>Neocallimastigomycetes</taxon>
        <taxon>Neocallimastigales</taxon>
        <taxon>Neocallimastigaceae</taxon>
        <taxon>Anaeromyces</taxon>
    </lineage>
</organism>
<reference evidence="3 5" key="1">
    <citation type="submission" date="2016-08" db="EMBL/GenBank/DDBJ databases">
        <title>A Parts List for Fungal Cellulosomes Revealed by Comparative Genomics.</title>
        <authorList>
            <consortium name="DOE Joint Genome Institute"/>
            <person name="Haitjema C.H."/>
            <person name="Gilmore S.P."/>
            <person name="Henske J.K."/>
            <person name="Solomon K.V."/>
            <person name="De Groot R."/>
            <person name="Kuo A."/>
            <person name="Mondo S.J."/>
            <person name="Salamov A.A."/>
            <person name="Labutti K."/>
            <person name="Zhao Z."/>
            <person name="Chiniquy J."/>
            <person name="Barry K."/>
            <person name="Brewer H.M."/>
            <person name="Purvine S.O."/>
            <person name="Wright A.T."/>
            <person name="Boxma B."/>
            <person name="Van Alen T."/>
            <person name="Hackstein J.H."/>
            <person name="Baker S.E."/>
            <person name="Grigoriev I.V."/>
            <person name="O'Malley M.A."/>
        </authorList>
    </citation>
    <scope>NUCLEOTIDE SEQUENCE [LARGE SCALE GENOMIC DNA]</scope>
    <source>
        <strain evidence="3 5">S4</strain>
    </source>
</reference>
<keyword evidence="1" id="KW-1133">Transmembrane helix</keyword>